<reference evidence="1 2" key="1">
    <citation type="journal article" date="2006" name="Science">
        <title>The genome of black cottonwood, Populus trichocarpa (Torr. &amp; Gray).</title>
        <authorList>
            <person name="Tuskan G.A."/>
            <person name="Difazio S."/>
            <person name="Jansson S."/>
            <person name="Bohlmann J."/>
            <person name="Grigoriev I."/>
            <person name="Hellsten U."/>
            <person name="Putnam N."/>
            <person name="Ralph S."/>
            <person name="Rombauts S."/>
            <person name="Salamov A."/>
            <person name="Schein J."/>
            <person name="Sterck L."/>
            <person name="Aerts A."/>
            <person name="Bhalerao R.R."/>
            <person name="Bhalerao R.P."/>
            <person name="Blaudez D."/>
            <person name="Boerjan W."/>
            <person name="Brun A."/>
            <person name="Brunner A."/>
            <person name="Busov V."/>
            <person name="Campbell M."/>
            <person name="Carlson J."/>
            <person name="Chalot M."/>
            <person name="Chapman J."/>
            <person name="Chen G.L."/>
            <person name="Cooper D."/>
            <person name="Coutinho P.M."/>
            <person name="Couturier J."/>
            <person name="Covert S."/>
            <person name="Cronk Q."/>
            <person name="Cunningham R."/>
            <person name="Davis J."/>
            <person name="Degroeve S."/>
            <person name="Dejardin A."/>
            <person name="Depamphilis C."/>
            <person name="Detter J."/>
            <person name="Dirks B."/>
            <person name="Dubchak I."/>
            <person name="Duplessis S."/>
            <person name="Ehlting J."/>
            <person name="Ellis B."/>
            <person name="Gendler K."/>
            <person name="Goodstein D."/>
            <person name="Gribskov M."/>
            <person name="Grimwood J."/>
            <person name="Groover A."/>
            <person name="Gunter L."/>
            <person name="Hamberger B."/>
            <person name="Heinze B."/>
            <person name="Helariutta Y."/>
            <person name="Henrissat B."/>
            <person name="Holligan D."/>
            <person name="Holt R."/>
            <person name="Huang W."/>
            <person name="Islam-Faridi N."/>
            <person name="Jones S."/>
            <person name="Jones-Rhoades M."/>
            <person name="Jorgensen R."/>
            <person name="Joshi C."/>
            <person name="Kangasjarvi J."/>
            <person name="Karlsson J."/>
            <person name="Kelleher C."/>
            <person name="Kirkpatrick R."/>
            <person name="Kirst M."/>
            <person name="Kohler A."/>
            <person name="Kalluri U."/>
            <person name="Larimer F."/>
            <person name="Leebens-Mack J."/>
            <person name="Leple J.C."/>
            <person name="Locascio P."/>
            <person name="Lou Y."/>
            <person name="Lucas S."/>
            <person name="Martin F."/>
            <person name="Montanini B."/>
            <person name="Napoli C."/>
            <person name="Nelson D.R."/>
            <person name="Nelson C."/>
            <person name="Nieminen K."/>
            <person name="Nilsson O."/>
            <person name="Pereda V."/>
            <person name="Peter G."/>
            <person name="Philippe R."/>
            <person name="Pilate G."/>
            <person name="Poliakov A."/>
            <person name="Razumovskaya J."/>
            <person name="Richardson P."/>
            <person name="Rinaldi C."/>
            <person name="Ritland K."/>
            <person name="Rouze P."/>
            <person name="Ryaboy D."/>
            <person name="Schmutz J."/>
            <person name="Schrader J."/>
            <person name="Segerman B."/>
            <person name="Shin H."/>
            <person name="Siddiqui A."/>
            <person name="Sterky F."/>
            <person name="Terry A."/>
            <person name="Tsai C.J."/>
            <person name="Uberbacher E."/>
            <person name="Unneberg P."/>
            <person name="Vahala J."/>
            <person name="Wall K."/>
            <person name="Wessler S."/>
            <person name="Yang G."/>
            <person name="Yin T."/>
            <person name="Douglas C."/>
            <person name="Marra M."/>
            <person name="Sandberg G."/>
            <person name="Van de Peer Y."/>
            <person name="Rokhsar D."/>
        </authorList>
    </citation>
    <scope>NUCLEOTIDE SEQUENCE [LARGE SCALE GENOMIC DNA]</scope>
    <source>
        <strain evidence="2">cv. Nisqually</strain>
    </source>
</reference>
<keyword evidence="2" id="KW-1185">Reference proteome</keyword>
<dbReference type="AlphaFoldDB" id="A0A2K1Y147"/>
<gene>
    <name evidence="1" type="ORF">POPTR_013G048600</name>
</gene>
<accession>A0A2K1Y147</accession>
<organism evidence="1 2">
    <name type="scientific">Populus trichocarpa</name>
    <name type="common">Western balsam poplar</name>
    <name type="synonym">Populus balsamifera subsp. trichocarpa</name>
    <dbReference type="NCBI Taxonomy" id="3694"/>
    <lineage>
        <taxon>Eukaryota</taxon>
        <taxon>Viridiplantae</taxon>
        <taxon>Streptophyta</taxon>
        <taxon>Embryophyta</taxon>
        <taxon>Tracheophyta</taxon>
        <taxon>Spermatophyta</taxon>
        <taxon>Magnoliopsida</taxon>
        <taxon>eudicotyledons</taxon>
        <taxon>Gunneridae</taxon>
        <taxon>Pentapetalae</taxon>
        <taxon>rosids</taxon>
        <taxon>fabids</taxon>
        <taxon>Malpighiales</taxon>
        <taxon>Salicaceae</taxon>
        <taxon>Saliceae</taxon>
        <taxon>Populus</taxon>
    </lineage>
</organism>
<sequence length="95" mass="11055">MRKFFSYSWHGLKQTTSDLARLMGKANNNREKSFDLKLEKPMAYDDLSIMDENLANKDIIIPDNSSRDIMEDYLGVPLHTTVKVLEVKDDNELKF</sequence>
<protein>
    <submittedName>
        <fullName evidence="1">Uncharacterized protein</fullName>
    </submittedName>
</protein>
<dbReference type="EMBL" id="CM009302">
    <property type="protein sequence ID" value="PNT06751.1"/>
    <property type="molecule type" value="Genomic_DNA"/>
</dbReference>
<proteinExistence type="predicted"/>
<name>A0A2K1Y147_POPTR</name>
<dbReference type="InParanoid" id="A0A2K1Y147"/>
<dbReference type="Proteomes" id="UP000006729">
    <property type="component" value="Chromosome 13"/>
</dbReference>
<evidence type="ECO:0000313" key="2">
    <source>
        <dbReference type="Proteomes" id="UP000006729"/>
    </source>
</evidence>
<evidence type="ECO:0000313" key="1">
    <source>
        <dbReference type="EMBL" id="PNT06751.1"/>
    </source>
</evidence>